<dbReference type="InterPro" id="IPR012912">
    <property type="entry name" value="Plasmid_pRiA4b_Orf3-like"/>
</dbReference>
<dbReference type="InterPro" id="IPR024047">
    <property type="entry name" value="MM3350-like_sf"/>
</dbReference>
<evidence type="ECO:0000259" key="1">
    <source>
        <dbReference type="Pfam" id="PF07929"/>
    </source>
</evidence>
<feature type="domain" description="Plasmid pRiA4b Orf3-like" evidence="1">
    <location>
        <begin position="6"/>
        <end position="124"/>
    </location>
</feature>
<evidence type="ECO:0000313" key="3">
    <source>
        <dbReference type="Proteomes" id="UP001056766"/>
    </source>
</evidence>
<evidence type="ECO:0000313" key="2">
    <source>
        <dbReference type="EMBL" id="MCM1985906.1"/>
    </source>
</evidence>
<dbReference type="EMBL" id="JAGSOI010000006">
    <property type="protein sequence ID" value="MCM1985906.1"/>
    <property type="molecule type" value="Genomic_DNA"/>
</dbReference>
<protein>
    <recommendedName>
        <fullName evidence="1">Plasmid pRiA4b Orf3-like domain-containing protein</fullName>
    </recommendedName>
</protein>
<reference evidence="2" key="1">
    <citation type="journal article" date="2021" name="mSystems">
        <title>Bacteria and Archaea Synergistically Convert Glycine Betaine to Biogenic Methane in the Formosa Cold Seep of the South China Sea.</title>
        <authorList>
            <person name="Li L."/>
            <person name="Zhang W."/>
            <person name="Zhang S."/>
            <person name="Song L."/>
            <person name="Sun Q."/>
            <person name="Zhang H."/>
            <person name="Xiang H."/>
            <person name="Dong X."/>
        </authorList>
    </citation>
    <scope>NUCLEOTIDE SEQUENCE</scope>
    <source>
        <strain evidence="2">LLY</strain>
    </source>
</reference>
<proteinExistence type="predicted"/>
<dbReference type="Pfam" id="PF07929">
    <property type="entry name" value="PRiA4_ORF3"/>
    <property type="match status" value="1"/>
</dbReference>
<name>A0A9E4ZDR2_9EURY</name>
<dbReference type="SUPFAM" id="SSF159941">
    <property type="entry name" value="MM3350-like"/>
    <property type="match status" value="1"/>
</dbReference>
<comment type="caution">
    <text evidence="2">The sequence shown here is derived from an EMBL/GenBank/DDBJ whole genome shotgun (WGS) entry which is preliminary data.</text>
</comment>
<accession>A0A9E4ZDR2</accession>
<sequence>MKKEKVYAFKAALKYRKRLWRRIEIKGNQTLGDFDYIIREAFNHDTWDHLSEFYSGQVWYSKGFGEIEPDGRGSGAKKQIDQLGLIEGNTMEYVYDFGDDIQHIITLEKIVEPEKETEYPRVVSKNKPKYRYCESCEEQMVKTIATWSCIECSDEEQREVLLCEDCLEKEHENHYADEILY</sequence>
<gene>
    <name evidence="2" type="ORF">KDK67_02580</name>
</gene>
<dbReference type="PANTHER" id="PTHR41878:SF1">
    <property type="entry name" value="TNPR PROTEIN"/>
    <property type="match status" value="1"/>
</dbReference>
<dbReference type="Gene3D" id="3.10.290.30">
    <property type="entry name" value="MM3350-like"/>
    <property type="match status" value="1"/>
</dbReference>
<organism evidence="2 3">
    <name type="scientific">Methanococcoides seepicolus</name>
    <dbReference type="NCBI Taxonomy" id="2828780"/>
    <lineage>
        <taxon>Archaea</taxon>
        <taxon>Methanobacteriati</taxon>
        <taxon>Methanobacteriota</taxon>
        <taxon>Stenosarchaea group</taxon>
        <taxon>Methanomicrobia</taxon>
        <taxon>Methanosarcinales</taxon>
        <taxon>Methanosarcinaceae</taxon>
        <taxon>Methanococcoides</taxon>
    </lineage>
</organism>
<dbReference type="Proteomes" id="UP001056766">
    <property type="component" value="Unassembled WGS sequence"/>
</dbReference>
<dbReference type="CDD" id="cd19757">
    <property type="entry name" value="Bbox1"/>
    <property type="match status" value="1"/>
</dbReference>
<dbReference type="AlphaFoldDB" id="A0A9E4ZDR2"/>
<keyword evidence="3" id="KW-1185">Reference proteome</keyword>
<dbReference type="PANTHER" id="PTHR41878">
    <property type="entry name" value="LEXA REPRESSOR-RELATED"/>
    <property type="match status" value="1"/>
</dbReference>
<reference evidence="2" key="2">
    <citation type="submission" date="2021-04" db="EMBL/GenBank/DDBJ databases">
        <authorList>
            <person name="Dong X."/>
        </authorList>
    </citation>
    <scope>NUCLEOTIDE SEQUENCE</scope>
    <source>
        <strain evidence="2">LLY</strain>
    </source>
</reference>
<dbReference type="RefSeq" id="WP_250867279.1">
    <property type="nucleotide sequence ID" value="NZ_JAGSOI010000006.1"/>
</dbReference>